<sequence length="293" mass="33148">MVRCVRVYLPSFSLPPVSNIRRKGGGSAPGVVGRAGKPYVPFIYWRQPPLLPRILLCKTRQDLSQEALTSPRPLSFSSCLFKQAKQFSCAARYLHCICAFTTGPRFRCPNQTPGGFLFDFLQQARTNEKCSRTRMWRYEGKVSRTGSGRADHLACLGAACGNPAWVETRGFGAGWLQEASRQLRRLTKVEEVSGTRGTCICTVLRYSPLPCEVRGIWGMYLPRNGADTRKRRTGRWCFPIFLNPAIRLLDEISRDHVTWRPRLFLSSLRSCALSEQGILHNCSGWHRLCCARD</sequence>
<gene>
    <name evidence="1" type="ORF">N658DRAFT_14128</name>
</gene>
<organism evidence="1 2">
    <name type="scientific">Parathielavia hyrcaniae</name>
    <dbReference type="NCBI Taxonomy" id="113614"/>
    <lineage>
        <taxon>Eukaryota</taxon>
        <taxon>Fungi</taxon>
        <taxon>Dikarya</taxon>
        <taxon>Ascomycota</taxon>
        <taxon>Pezizomycotina</taxon>
        <taxon>Sordariomycetes</taxon>
        <taxon>Sordariomycetidae</taxon>
        <taxon>Sordariales</taxon>
        <taxon>Chaetomiaceae</taxon>
        <taxon>Parathielavia</taxon>
    </lineage>
</organism>
<comment type="caution">
    <text evidence="1">The sequence shown here is derived from an EMBL/GenBank/DDBJ whole genome shotgun (WGS) entry which is preliminary data.</text>
</comment>
<evidence type="ECO:0000313" key="2">
    <source>
        <dbReference type="Proteomes" id="UP001305647"/>
    </source>
</evidence>
<keyword evidence="2" id="KW-1185">Reference proteome</keyword>
<name>A0AAN6Q9T0_9PEZI</name>
<accession>A0AAN6Q9T0</accession>
<reference evidence="1" key="2">
    <citation type="submission" date="2023-05" db="EMBL/GenBank/DDBJ databases">
        <authorList>
            <consortium name="Lawrence Berkeley National Laboratory"/>
            <person name="Steindorff A."/>
            <person name="Hensen N."/>
            <person name="Bonometti L."/>
            <person name="Westerberg I."/>
            <person name="Brannstrom I.O."/>
            <person name="Guillou S."/>
            <person name="Cros-Aarteil S."/>
            <person name="Calhoun S."/>
            <person name="Haridas S."/>
            <person name="Kuo A."/>
            <person name="Mondo S."/>
            <person name="Pangilinan J."/>
            <person name="Riley R."/>
            <person name="Labutti K."/>
            <person name="Andreopoulos B."/>
            <person name="Lipzen A."/>
            <person name="Chen C."/>
            <person name="Yanf M."/>
            <person name="Daum C."/>
            <person name="Ng V."/>
            <person name="Clum A."/>
            <person name="Ohm R."/>
            <person name="Martin F."/>
            <person name="Silar P."/>
            <person name="Natvig D."/>
            <person name="Lalanne C."/>
            <person name="Gautier V."/>
            <person name="Ament-Velasquez S.L."/>
            <person name="Kruys A."/>
            <person name="Hutchinson M.I."/>
            <person name="Powell A.J."/>
            <person name="Barry K."/>
            <person name="Miller A.N."/>
            <person name="Grigoriev I.V."/>
            <person name="Debuchy R."/>
            <person name="Gladieux P."/>
            <person name="Thoren M.H."/>
            <person name="Johannesson H."/>
        </authorList>
    </citation>
    <scope>NUCLEOTIDE SEQUENCE</scope>
    <source>
        <strain evidence="1">CBS 757.83</strain>
    </source>
</reference>
<dbReference type="AlphaFoldDB" id="A0AAN6Q9T0"/>
<proteinExistence type="predicted"/>
<protein>
    <submittedName>
        <fullName evidence="1">Uncharacterized protein</fullName>
    </submittedName>
</protein>
<dbReference type="EMBL" id="MU863624">
    <property type="protein sequence ID" value="KAK4106283.1"/>
    <property type="molecule type" value="Genomic_DNA"/>
</dbReference>
<reference evidence="1" key="1">
    <citation type="journal article" date="2023" name="Mol. Phylogenet. Evol.">
        <title>Genome-scale phylogeny and comparative genomics of the fungal order Sordariales.</title>
        <authorList>
            <person name="Hensen N."/>
            <person name="Bonometti L."/>
            <person name="Westerberg I."/>
            <person name="Brannstrom I.O."/>
            <person name="Guillou S."/>
            <person name="Cros-Aarteil S."/>
            <person name="Calhoun S."/>
            <person name="Haridas S."/>
            <person name="Kuo A."/>
            <person name="Mondo S."/>
            <person name="Pangilinan J."/>
            <person name="Riley R."/>
            <person name="LaButti K."/>
            <person name="Andreopoulos B."/>
            <person name="Lipzen A."/>
            <person name="Chen C."/>
            <person name="Yan M."/>
            <person name="Daum C."/>
            <person name="Ng V."/>
            <person name="Clum A."/>
            <person name="Steindorff A."/>
            <person name="Ohm R.A."/>
            <person name="Martin F."/>
            <person name="Silar P."/>
            <person name="Natvig D.O."/>
            <person name="Lalanne C."/>
            <person name="Gautier V."/>
            <person name="Ament-Velasquez S.L."/>
            <person name="Kruys A."/>
            <person name="Hutchinson M.I."/>
            <person name="Powell A.J."/>
            <person name="Barry K."/>
            <person name="Miller A.N."/>
            <person name="Grigoriev I.V."/>
            <person name="Debuchy R."/>
            <person name="Gladieux P."/>
            <person name="Hiltunen Thoren M."/>
            <person name="Johannesson H."/>
        </authorList>
    </citation>
    <scope>NUCLEOTIDE SEQUENCE</scope>
    <source>
        <strain evidence="1">CBS 757.83</strain>
    </source>
</reference>
<evidence type="ECO:0000313" key="1">
    <source>
        <dbReference type="EMBL" id="KAK4106283.1"/>
    </source>
</evidence>
<dbReference type="Proteomes" id="UP001305647">
    <property type="component" value="Unassembled WGS sequence"/>
</dbReference>